<evidence type="ECO:0000256" key="2">
    <source>
        <dbReference type="SAM" id="Phobius"/>
    </source>
</evidence>
<dbReference type="STRING" id="446462.Amir_0229"/>
<name>C6WF68_ACTMD</name>
<feature type="region of interest" description="Disordered" evidence="1">
    <location>
        <begin position="99"/>
        <end position="158"/>
    </location>
</feature>
<keyword evidence="2" id="KW-0472">Membrane</keyword>
<accession>C6WF68</accession>
<proteinExistence type="predicted"/>
<keyword evidence="2" id="KW-1133">Transmembrane helix</keyword>
<reference evidence="3 4" key="1">
    <citation type="journal article" date="2009" name="Stand. Genomic Sci.">
        <title>Complete genome sequence of Actinosynnema mirum type strain (101).</title>
        <authorList>
            <person name="Land M."/>
            <person name="Lapidus A."/>
            <person name="Mayilraj S."/>
            <person name="Chen F."/>
            <person name="Copeland A."/>
            <person name="Del Rio T.G."/>
            <person name="Nolan M."/>
            <person name="Lucas S."/>
            <person name="Tice H."/>
            <person name="Cheng J.F."/>
            <person name="Chertkov O."/>
            <person name="Bruce D."/>
            <person name="Goodwin L."/>
            <person name="Pitluck S."/>
            <person name="Rohde M."/>
            <person name="Goker M."/>
            <person name="Pati A."/>
            <person name="Ivanova N."/>
            <person name="Mavromatis K."/>
            <person name="Chen A."/>
            <person name="Palaniappan K."/>
            <person name="Hauser L."/>
            <person name="Chang Y.J."/>
            <person name="Jeffries C.C."/>
            <person name="Brettin T."/>
            <person name="Detter J.C."/>
            <person name="Han C."/>
            <person name="Chain P."/>
            <person name="Tindall B.J."/>
            <person name="Bristow J."/>
            <person name="Eisen J.A."/>
            <person name="Markowitz V."/>
            <person name="Hugenholtz P."/>
            <person name="Kyrpides N.C."/>
            <person name="Klenk H.P."/>
        </authorList>
    </citation>
    <scope>NUCLEOTIDE SEQUENCE [LARGE SCALE GENOMIC DNA]</scope>
    <source>
        <strain evidence="4">ATCC 29888 / DSM 43827 / JCM 3225 / NBRC 14064 / NCIMB 13271 / NRRL B-12336 / IMRU 3971 / 101</strain>
    </source>
</reference>
<evidence type="ECO:0000256" key="1">
    <source>
        <dbReference type="SAM" id="MobiDB-lite"/>
    </source>
</evidence>
<feature type="compositionally biased region" description="Basic and acidic residues" evidence="1">
    <location>
        <begin position="99"/>
        <end position="108"/>
    </location>
</feature>
<feature type="compositionally biased region" description="Pro residues" evidence="1">
    <location>
        <begin position="18"/>
        <end position="41"/>
    </location>
</feature>
<feature type="compositionally biased region" description="Basic residues" evidence="1">
    <location>
        <begin position="139"/>
        <end position="158"/>
    </location>
</feature>
<dbReference type="EMBL" id="CP001630">
    <property type="protein sequence ID" value="ACU34200.1"/>
    <property type="molecule type" value="Genomic_DNA"/>
</dbReference>
<evidence type="ECO:0000313" key="4">
    <source>
        <dbReference type="Proteomes" id="UP000002213"/>
    </source>
</evidence>
<protein>
    <submittedName>
        <fullName evidence="3">Synaptopodin 2-like protein</fullName>
    </submittedName>
</protein>
<dbReference type="KEGG" id="ami:Amir_0229"/>
<organism evidence="3 4">
    <name type="scientific">Actinosynnema mirum (strain ATCC 29888 / DSM 43827 / JCM 3225 / NBRC 14064 / NCIMB 13271 / NRRL B-12336 / IMRU 3971 / 101)</name>
    <dbReference type="NCBI Taxonomy" id="446462"/>
    <lineage>
        <taxon>Bacteria</taxon>
        <taxon>Bacillati</taxon>
        <taxon>Actinomycetota</taxon>
        <taxon>Actinomycetes</taxon>
        <taxon>Pseudonocardiales</taxon>
        <taxon>Pseudonocardiaceae</taxon>
        <taxon>Actinosynnema</taxon>
    </lineage>
</organism>
<feature type="transmembrane region" description="Helical" evidence="2">
    <location>
        <begin position="73"/>
        <end position="92"/>
    </location>
</feature>
<dbReference type="RefSeq" id="WP_012782863.1">
    <property type="nucleotide sequence ID" value="NC_013093.1"/>
</dbReference>
<dbReference type="Proteomes" id="UP000002213">
    <property type="component" value="Chromosome"/>
</dbReference>
<keyword evidence="4" id="KW-1185">Reference proteome</keyword>
<keyword evidence="2" id="KW-0812">Transmembrane</keyword>
<gene>
    <name evidence="3" type="ordered locus">Amir_0229</name>
</gene>
<dbReference type="HOGENOM" id="CLU_1665684_0_0_11"/>
<sequence>MSTAAQSGPHAEHRDPTSEPPVPAVPVPAVPVPPAPVPEAPPRASATAGLGSVVLALAVVGAASLAADLTSPVFGAATGALLLLGAAAVRALRRAGRTADRIFAEELPRPGTGPATLPGPRTPSDAHHKPTTRRTTPTSRRRPGRTRRPHRTAGRNGR</sequence>
<feature type="transmembrane region" description="Helical" evidence="2">
    <location>
        <begin position="48"/>
        <end position="67"/>
    </location>
</feature>
<dbReference type="AlphaFoldDB" id="C6WF68"/>
<feature type="region of interest" description="Disordered" evidence="1">
    <location>
        <begin position="1"/>
        <end position="46"/>
    </location>
</feature>
<evidence type="ECO:0000313" key="3">
    <source>
        <dbReference type="EMBL" id="ACU34200.1"/>
    </source>
</evidence>